<dbReference type="InterPro" id="IPR001584">
    <property type="entry name" value="Integrase_cat-core"/>
</dbReference>
<dbReference type="Proteomes" id="UP000076407">
    <property type="component" value="Unassembled WGS sequence"/>
</dbReference>
<proteinExistence type="predicted"/>
<protein>
    <submittedName>
        <fullName evidence="7">Uncharacterized protein</fullName>
    </submittedName>
</protein>
<keyword evidence="8" id="KW-1185">Reference proteome</keyword>
<keyword evidence="3" id="KW-0862">Zinc</keyword>
<dbReference type="InterPro" id="IPR001965">
    <property type="entry name" value="Znf_PHD"/>
</dbReference>
<dbReference type="PROSITE" id="PS50994">
    <property type="entry name" value="INTEGRASE"/>
    <property type="match status" value="1"/>
</dbReference>
<dbReference type="InterPro" id="IPR012337">
    <property type="entry name" value="RNaseH-like_sf"/>
</dbReference>
<feature type="domain" description="Integrase catalytic" evidence="6">
    <location>
        <begin position="626"/>
        <end position="816"/>
    </location>
</feature>
<dbReference type="Pfam" id="PF18701">
    <property type="entry name" value="DUF5641"/>
    <property type="match status" value="1"/>
</dbReference>
<keyword evidence="1" id="KW-0479">Metal-binding</keyword>
<dbReference type="GO" id="GO:0003676">
    <property type="term" value="F:nucleic acid binding"/>
    <property type="evidence" value="ECO:0007669"/>
    <property type="project" value="InterPro"/>
</dbReference>
<organism evidence="7 8">
    <name type="scientific">Anopheles quadriannulatus</name>
    <name type="common">Mosquito</name>
    <dbReference type="NCBI Taxonomy" id="34691"/>
    <lineage>
        <taxon>Eukaryota</taxon>
        <taxon>Metazoa</taxon>
        <taxon>Ecdysozoa</taxon>
        <taxon>Arthropoda</taxon>
        <taxon>Hexapoda</taxon>
        <taxon>Insecta</taxon>
        <taxon>Pterygota</taxon>
        <taxon>Neoptera</taxon>
        <taxon>Endopterygota</taxon>
        <taxon>Diptera</taxon>
        <taxon>Nematocera</taxon>
        <taxon>Culicoidea</taxon>
        <taxon>Culicidae</taxon>
        <taxon>Anophelinae</taxon>
        <taxon>Anopheles</taxon>
    </lineage>
</organism>
<evidence type="ECO:0000256" key="3">
    <source>
        <dbReference type="ARBA" id="ARBA00022833"/>
    </source>
</evidence>
<dbReference type="Gene3D" id="3.30.420.10">
    <property type="entry name" value="Ribonuclease H-like superfamily/Ribonuclease H"/>
    <property type="match status" value="1"/>
</dbReference>
<dbReference type="InterPro" id="IPR040676">
    <property type="entry name" value="DUF5641"/>
</dbReference>
<dbReference type="InterPro" id="IPR005312">
    <property type="entry name" value="DUF1759"/>
</dbReference>
<dbReference type="VEuPathDB" id="VectorBase:AQUA003690"/>
<dbReference type="AlphaFoldDB" id="A0A182X1M1"/>
<dbReference type="GO" id="GO:0015074">
    <property type="term" value="P:DNA integration"/>
    <property type="evidence" value="ECO:0007669"/>
    <property type="project" value="InterPro"/>
</dbReference>
<dbReference type="InterPro" id="IPR019786">
    <property type="entry name" value="Zinc_finger_PHD-type_CS"/>
</dbReference>
<dbReference type="Gene3D" id="3.30.40.10">
    <property type="entry name" value="Zinc/RING finger domain, C3HC4 (zinc finger)"/>
    <property type="match status" value="1"/>
</dbReference>
<evidence type="ECO:0000259" key="5">
    <source>
        <dbReference type="PROSITE" id="PS50016"/>
    </source>
</evidence>
<keyword evidence="2 4" id="KW-0863">Zinc-finger</keyword>
<dbReference type="STRING" id="34691.A0A182X1M1"/>
<evidence type="ECO:0000259" key="6">
    <source>
        <dbReference type="PROSITE" id="PS50994"/>
    </source>
</evidence>
<accession>A0A182X1M1</accession>
<dbReference type="InterPro" id="IPR019787">
    <property type="entry name" value="Znf_PHD-finger"/>
</dbReference>
<feature type="domain" description="PHD-type" evidence="5">
    <location>
        <begin position="15"/>
        <end position="64"/>
    </location>
</feature>
<evidence type="ECO:0000256" key="1">
    <source>
        <dbReference type="ARBA" id="ARBA00022723"/>
    </source>
</evidence>
<dbReference type="SUPFAM" id="SSF57903">
    <property type="entry name" value="FYVE/PHD zinc finger"/>
    <property type="match status" value="1"/>
</dbReference>
<sequence length="927" mass="105759">MTTKRNLTPFVDNDNGSCRLCSRDDDPNMVQCDECDRWFHMACAKLSRLPKADEPFLCIKCTKDYAKIKAPAPTGSGQDTAIAALIEALKGSSIDTNTYLKRTTLNQLPPFDGKAGEWPKFKRAFDESTEEAKFSNVENMNRLQHALKGEAEKHVRRLFLEPANVPEIISKLEEQFGRADLVYDEHLKDVLKVKIDNQHKIPELSDAIQDMITNLKAINKAAYLQDHRHALYRCDIFKRRPAQERVEIAHRGEQCFACLSGNDHRARNCRAARECGIQGCKEMHHQLLHLPVTSNTNYHQAQQNIFYQIVPIVLRNGDKTQATFAFLDAGSSVTLIEEKIANELQLEGPTDPLTMTWTQNLSIREDESKRVSCFVRGEKEKREHLLEKMRTVKTLQLPSQSIDCGDLAERYPHLRGIEVGEYKRAKPTVLIGLNHSHLLIPLGRKMGRSDEPMAIKTKLGWKFVDFLKDRKAFNKMIGREDVEHAKYALLRKAQWEGFPDEMEALTRGQEISSKSSIKTLLPYLDQHNLLRSRSRLENATALPKSARSPILLPQKPRIVKLLVRNYHEKYHHQADNVVIGTLRQTYWIVQLRNVLKAVKGCCQRCILNTATPQTPLMAPLPSFRTHPHNPPFLHSGVDYFGPLDVTVKRSIEKRWGAIFTCMSTRAVHIELAEKLDVDSFLICLKNFTNRRGKITHLYSDNGTNFIGADRLMKKLVEEIGERMGREAALRHQIEWKFNPPSAPHFGGSWERLIQIVKKALHHMATEWKTRHPYPETLRAALIEIEAMINSRPLTHIPLSNEEDEVLTPFHFLIGRGVESLPPDSLDTSYVSRQQFKVAQHNAKVFWDRWKKEYLPTLIKRNKWTNKAEPVKVGDVVVLTNDNAPAGQWLKGKVLEVHPAADGQVRVVSVKTATGILKRPAVKVAVVD</sequence>
<name>A0A182X1M1_ANOQN</name>
<dbReference type="PROSITE" id="PS50016">
    <property type="entry name" value="ZF_PHD_2"/>
    <property type="match status" value="1"/>
</dbReference>
<dbReference type="InterPro" id="IPR036397">
    <property type="entry name" value="RNaseH_sf"/>
</dbReference>
<dbReference type="Pfam" id="PF00628">
    <property type="entry name" value="PHD"/>
    <property type="match status" value="1"/>
</dbReference>
<evidence type="ECO:0000256" key="4">
    <source>
        <dbReference type="PROSITE-ProRule" id="PRU00146"/>
    </source>
</evidence>
<dbReference type="InterPro" id="IPR013083">
    <property type="entry name" value="Znf_RING/FYVE/PHD"/>
</dbReference>
<dbReference type="PANTHER" id="PTHR47331">
    <property type="entry name" value="PHD-TYPE DOMAIN-CONTAINING PROTEIN"/>
    <property type="match status" value="1"/>
</dbReference>
<dbReference type="PANTHER" id="PTHR47331:SF1">
    <property type="entry name" value="GAG-LIKE PROTEIN"/>
    <property type="match status" value="1"/>
</dbReference>
<dbReference type="SMART" id="SM00249">
    <property type="entry name" value="PHD"/>
    <property type="match status" value="1"/>
</dbReference>
<dbReference type="Pfam" id="PF03564">
    <property type="entry name" value="DUF1759"/>
    <property type="match status" value="1"/>
</dbReference>
<evidence type="ECO:0000313" key="8">
    <source>
        <dbReference type="Proteomes" id="UP000076407"/>
    </source>
</evidence>
<dbReference type="SUPFAM" id="SSF53098">
    <property type="entry name" value="Ribonuclease H-like"/>
    <property type="match status" value="1"/>
</dbReference>
<dbReference type="PROSITE" id="PS01359">
    <property type="entry name" value="ZF_PHD_1"/>
    <property type="match status" value="1"/>
</dbReference>
<dbReference type="InterPro" id="IPR011011">
    <property type="entry name" value="Znf_FYVE_PHD"/>
</dbReference>
<dbReference type="GO" id="GO:0008270">
    <property type="term" value="F:zinc ion binding"/>
    <property type="evidence" value="ECO:0007669"/>
    <property type="project" value="UniProtKB-KW"/>
</dbReference>
<dbReference type="EnsemblMetazoa" id="AQUA003690-RA">
    <property type="protein sequence ID" value="AQUA003690-PA"/>
    <property type="gene ID" value="AQUA003690"/>
</dbReference>
<evidence type="ECO:0000313" key="7">
    <source>
        <dbReference type="EnsemblMetazoa" id="AQUA003690-PA"/>
    </source>
</evidence>
<reference evidence="7" key="1">
    <citation type="submission" date="2020-05" db="UniProtKB">
        <authorList>
            <consortium name="EnsemblMetazoa"/>
        </authorList>
    </citation>
    <scope>IDENTIFICATION</scope>
    <source>
        <strain evidence="7">SANGQUA</strain>
    </source>
</reference>
<evidence type="ECO:0000256" key="2">
    <source>
        <dbReference type="ARBA" id="ARBA00022771"/>
    </source>
</evidence>